<dbReference type="Proteomes" id="UP000653411">
    <property type="component" value="Unassembled WGS sequence"/>
</dbReference>
<evidence type="ECO:0000313" key="1">
    <source>
        <dbReference type="EMBL" id="GGN41987.1"/>
    </source>
</evidence>
<sequence>MIDGVYRPEALPTGLPAFRLPQFPRAVQWNGWAVERLLEITGDQIEARLTWSEDPAAEPPPDPWGF</sequence>
<dbReference type="EMBL" id="BMML01000035">
    <property type="protein sequence ID" value="GGN41987.1"/>
    <property type="molecule type" value="Genomic_DNA"/>
</dbReference>
<gene>
    <name evidence="1" type="ORF">GCM10011578_090900</name>
</gene>
<name>A0A918CX25_9ACTN</name>
<reference evidence="1" key="1">
    <citation type="journal article" date="2014" name="Int. J. Syst. Evol. Microbiol.">
        <title>Complete genome sequence of Corynebacterium casei LMG S-19264T (=DSM 44701T), isolated from a smear-ripened cheese.</title>
        <authorList>
            <consortium name="US DOE Joint Genome Institute (JGI-PGF)"/>
            <person name="Walter F."/>
            <person name="Albersmeier A."/>
            <person name="Kalinowski J."/>
            <person name="Ruckert C."/>
        </authorList>
    </citation>
    <scope>NUCLEOTIDE SEQUENCE</scope>
    <source>
        <strain evidence="1">CGMCC 4.7110</strain>
    </source>
</reference>
<reference evidence="1" key="2">
    <citation type="submission" date="2020-09" db="EMBL/GenBank/DDBJ databases">
        <authorList>
            <person name="Sun Q."/>
            <person name="Zhou Y."/>
        </authorList>
    </citation>
    <scope>NUCLEOTIDE SEQUENCE</scope>
    <source>
        <strain evidence="1">CGMCC 4.7110</strain>
    </source>
</reference>
<evidence type="ECO:0000313" key="2">
    <source>
        <dbReference type="Proteomes" id="UP000653411"/>
    </source>
</evidence>
<comment type="caution">
    <text evidence="1">The sequence shown here is derived from an EMBL/GenBank/DDBJ whole genome shotgun (WGS) entry which is preliminary data.</text>
</comment>
<dbReference type="RefSeq" id="WP_189268836.1">
    <property type="nucleotide sequence ID" value="NZ_BMML01000035.1"/>
</dbReference>
<keyword evidence="2" id="KW-1185">Reference proteome</keyword>
<protein>
    <submittedName>
        <fullName evidence="1">Uncharacterized protein</fullName>
    </submittedName>
</protein>
<organism evidence="1 2">
    <name type="scientific">Streptomyces fuscichromogenes</name>
    <dbReference type="NCBI Taxonomy" id="1324013"/>
    <lineage>
        <taxon>Bacteria</taxon>
        <taxon>Bacillati</taxon>
        <taxon>Actinomycetota</taxon>
        <taxon>Actinomycetes</taxon>
        <taxon>Kitasatosporales</taxon>
        <taxon>Streptomycetaceae</taxon>
        <taxon>Streptomyces</taxon>
    </lineage>
</organism>
<dbReference type="AlphaFoldDB" id="A0A918CX25"/>
<accession>A0A918CX25</accession>
<proteinExistence type="predicted"/>